<sequence>MSYLLQGIGIGVGFILGIVLVAIIIVILARLFKRGSSYQEFTPELFEQYRDEILMEENFEEANVVSQIIDDLRNHEYPKKLLKEYTVKKDVDFIIKSQGESGEIISFKEKLKIVRK</sequence>
<proteinExistence type="predicted"/>
<evidence type="ECO:0000313" key="3">
    <source>
        <dbReference type="Proteomes" id="UP000004095"/>
    </source>
</evidence>
<dbReference type="Proteomes" id="UP000004095">
    <property type="component" value="Unassembled WGS sequence"/>
</dbReference>
<keyword evidence="3" id="KW-1185">Reference proteome</keyword>
<dbReference type="RefSeq" id="WP_002701204.1">
    <property type="nucleotide sequence ID" value="NZ_AAWS01000035.1"/>
</dbReference>
<dbReference type="AlphaFoldDB" id="A1ZTG7"/>
<name>A1ZTG7_MICM2</name>
<gene>
    <name evidence="2" type="ORF">M23134_04667</name>
</gene>
<keyword evidence="1" id="KW-0812">Transmembrane</keyword>
<evidence type="ECO:0000313" key="2">
    <source>
        <dbReference type="EMBL" id="EAY26389.1"/>
    </source>
</evidence>
<organism evidence="2 3">
    <name type="scientific">Microscilla marina ATCC 23134</name>
    <dbReference type="NCBI Taxonomy" id="313606"/>
    <lineage>
        <taxon>Bacteria</taxon>
        <taxon>Pseudomonadati</taxon>
        <taxon>Bacteroidota</taxon>
        <taxon>Cytophagia</taxon>
        <taxon>Cytophagales</taxon>
        <taxon>Microscillaceae</taxon>
        <taxon>Microscilla</taxon>
    </lineage>
</organism>
<keyword evidence="1" id="KW-1133">Transmembrane helix</keyword>
<evidence type="ECO:0000256" key="1">
    <source>
        <dbReference type="SAM" id="Phobius"/>
    </source>
</evidence>
<comment type="caution">
    <text evidence="2">The sequence shown here is derived from an EMBL/GenBank/DDBJ whole genome shotgun (WGS) entry which is preliminary data.</text>
</comment>
<keyword evidence="1" id="KW-0472">Membrane</keyword>
<protein>
    <submittedName>
        <fullName evidence="2">Uncharacterized protein</fullName>
    </submittedName>
</protein>
<reference evidence="2 3" key="1">
    <citation type="submission" date="2007-01" db="EMBL/GenBank/DDBJ databases">
        <authorList>
            <person name="Haygood M."/>
            <person name="Podell S."/>
            <person name="Anderson C."/>
            <person name="Hopkinson B."/>
            <person name="Roe K."/>
            <person name="Barbeau K."/>
            <person name="Gaasterland T."/>
            <person name="Ferriera S."/>
            <person name="Johnson J."/>
            <person name="Kravitz S."/>
            <person name="Beeson K."/>
            <person name="Sutton G."/>
            <person name="Rogers Y.-H."/>
            <person name="Friedman R."/>
            <person name="Frazier M."/>
            <person name="Venter J.C."/>
        </authorList>
    </citation>
    <scope>NUCLEOTIDE SEQUENCE [LARGE SCALE GENOMIC DNA]</scope>
    <source>
        <strain evidence="2 3">ATCC 23134</strain>
    </source>
</reference>
<dbReference type="EMBL" id="AAWS01000035">
    <property type="protein sequence ID" value="EAY26389.1"/>
    <property type="molecule type" value="Genomic_DNA"/>
</dbReference>
<feature type="transmembrane region" description="Helical" evidence="1">
    <location>
        <begin position="6"/>
        <end position="29"/>
    </location>
</feature>
<accession>A1ZTG7</accession>